<evidence type="ECO:0000259" key="2">
    <source>
        <dbReference type="Pfam" id="PF13443"/>
    </source>
</evidence>
<keyword evidence="1" id="KW-0238">DNA-binding</keyword>
<comment type="caution">
    <text evidence="3">The sequence shown here is derived from an EMBL/GenBank/DDBJ whole genome shotgun (WGS) entry which is preliminary data.</text>
</comment>
<dbReference type="Pfam" id="PF13443">
    <property type="entry name" value="HTH_26"/>
    <property type="match status" value="1"/>
</dbReference>
<evidence type="ECO:0000256" key="1">
    <source>
        <dbReference type="ARBA" id="ARBA00023125"/>
    </source>
</evidence>
<proteinExistence type="predicted"/>
<organism evidence="3 4">
    <name type="scientific">Kurthia populi</name>
    <dbReference type="NCBI Taxonomy" id="1562132"/>
    <lineage>
        <taxon>Bacteria</taxon>
        <taxon>Bacillati</taxon>
        <taxon>Bacillota</taxon>
        <taxon>Bacilli</taxon>
        <taxon>Bacillales</taxon>
        <taxon>Caryophanaceae</taxon>
        <taxon>Kurthia</taxon>
    </lineage>
</organism>
<dbReference type="InterPro" id="IPR010982">
    <property type="entry name" value="Lambda_DNA-bd_dom_sf"/>
</dbReference>
<sequence length="69" mass="7928">MDTARKIKILLAENDMTAKDLAEKINLSQPQMSRKLKRGDFLESELMLIAAAFDAEIEVKFTWPNGRKF</sequence>
<dbReference type="CDD" id="cd00090">
    <property type="entry name" value="HTH_ARSR"/>
    <property type="match status" value="1"/>
</dbReference>
<keyword evidence="4" id="KW-1185">Reference proteome</keyword>
<dbReference type="RefSeq" id="WP_380148568.1">
    <property type="nucleotide sequence ID" value="NZ_JBHUOR010000130.1"/>
</dbReference>
<dbReference type="Proteomes" id="UP001597568">
    <property type="component" value="Unassembled WGS sequence"/>
</dbReference>
<dbReference type="InterPro" id="IPR001387">
    <property type="entry name" value="Cro/C1-type_HTH"/>
</dbReference>
<protein>
    <submittedName>
        <fullName evidence="3">Helix-turn-helix domain-containing protein</fullName>
    </submittedName>
</protein>
<dbReference type="SUPFAM" id="SSF47413">
    <property type="entry name" value="lambda repressor-like DNA-binding domains"/>
    <property type="match status" value="1"/>
</dbReference>
<accession>A0ABW5Y3J6</accession>
<dbReference type="EMBL" id="JBHUOR010000130">
    <property type="protein sequence ID" value="MFD2869907.1"/>
    <property type="molecule type" value="Genomic_DNA"/>
</dbReference>
<feature type="domain" description="HTH cro/C1-type" evidence="2">
    <location>
        <begin position="6"/>
        <end position="54"/>
    </location>
</feature>
<dbReference type="Gene3D" id="1.10.260.40">
    <property type="entry name" value="lambda repressor-like DNA-binding domains"/>
    <property type="match status" value="1"/>
</dbReference>
<reference evidence="4" key="1">
    <citation type="journal article" date="2019" name="Int. J. Syst. Evol. Microbiol.">
        <title>The Global Catalogue of Microorganisms (GCM) 10K type strain sequencing project: providing services to taxonomists for standard genome sequencing and annotation.</title>
        <authorList>
            <consortium name="The Broad Institute Genomics Platform"/>
            <consortium name="The Broad Institute Genome Sequencing Center for Infectious Disease"/>
            <person name="Wu L."/>
            <person name="Ma J."/>
        </authorList>
    </citation>
    <scope>NUCLEOTIDE SEQUENCE [LARGE SCALE GENOMIC DNA]</scope>
    <source>
        <strain evidence="4">KCTC 33522</strain>
    </source>
</reference>
<evidence type="ECO:0000313" key="4">
    <source>
        <dbReference type="Proteomes" id="UP001597568"/>
    </source>
</evidence>
<dbReference type="InterPro" id="IPR011991">
    <property type="entry name" value="ArsR-like_HTH"/>
</dbReference>
<name>A0ABW5Y3J6_9BACL</name>
<evidence type="ECO:0000313" key="3">
    <source>
        <dbReference type="EMBL" id="MFD2869907.1"/>
    </source>
</evidence>
<gene>
    <name evidence="3" type="ORF">ACFSY7_15545</name>
</gene>